<evidence type="ECO:0000256" key="5">
    <source>
        <dbReference type="ARBA" id="ARBA00022989"/>
    </source>
</evidence>
<dbReference type="Proteomes" id="UP000217103">
    <property type="component" value="Unassembled WGS sequence"/>
</dbReference>
<dbReference type="PANTHER" id="PTHR33884">
    <property type="entry name" value="UPF0410 PROTEIN YMGE"/>
    <property type="match status" value="1"/>
</dbReference>
<dbReference type="RefSeq" id="WP_093258963.1">
    <property type="nucleotide sequence ID" value="NZ_FNKK01000002.1"/>
</dbReference>
<protein>
    <recommendedName>
        <fullName evidence="10">Transglycosylase associated protein</fullName>
    </recommendedName>
</protein>
<reference evidence="8 9" key="1">
    <citation type="submission" date="2016-10" db="EMBL/GenBank/DDBJ databases">
        <authorList>
            <person name="de Groot N.N."/>
        </authorList>
    </citation>
    <scope>NUCLEOTIDE SEQUENCE [LARGE SCALE GENOMIC DNA]</scope>
    <source>
        <strain evidence="8 9">DSM 43794</strain>
    </source>
</reference>
<evidence type="ECO:0000256" key="3">
    <source>
        <dbReference type="ARBA" id="ARBA00022475"/>
    </source>
</evidence>
<gene>
    <name evidence="8" type="ORF">SAMN04489764_2227</name>
</gene>
<dbReference type="EMBL" id="FNKK01000002">
    <property type="protein sequence ID" value="SDQ81490.1"/>
    <property type="molecule type" value="Genomic_DNA"/>
</dbReference>
<dbReference type="AlphaFoldDB" id="A0A1H1DYR1"/>
<evidence type="ECO:0000256" key="1">
    <source>
        <dbReference type="ARBA" id="ARBA00004651"/>
    </source>
</evidence>
<evidence type="ECO:0000256" key="7">
    <source>
        <dbReference type="SAM" id="Phobius"/>
    </source>
</evidence>
<organism evidence="8 9">
    <name type="scientific">Thermostaphylospora chromogena</name>
    <dbReference type="NCBI Taxonomy" id="35622"/>
    <lineage>
        <taxon>Bacteria</taxon>
        <taxon>Bacillati</taxon>
        <taxon>Actinomycetota</taxon>
        <taxon>Actinomycetes</taxon>
        <taxon>Streptosporangiales</taxon>
        <taxon>Thermomonosporaceae</taxon>
        <taxon>Thermostaphylospora</taxon>
    </lineage>
</organism>
<evidence type="ECO:0008006" key="10">
    <source>
        <dbReference type="Google" id="ProtNLM"/>
    </source>
</evidence>
<evidence type="ECO:0000256" key="6">
    <source>
        <dbReference type="ARBA" id="ARBA00023136"/>
    </source>
</evidence>
<keyword evidence="4 7" id="KW-0812">Transmembrane</keyword>
<name>A0A1H1DYR1_9ACTN</name>
<feature type="transmembrane region" description="Helical" evidence="7">
    <location>
        <begin position="30"/>
        <end position="53"/>
    </location>
</feature>
<comment type="similarity">
    <text evidence="2">Belongs to the UPF0410 family.</text>
</comment>
<dbReference type="GO" id="GO:0005886">
    <property type="term" value="C:plasma membrane"/>
    <property type="evidence" value="ECO:0007669"/>
    <property type="project" value="UniProtKB-SubCell"/>
</dbReference>
<keyword evidence="5 7" id="KW-1133">Transmembrane helix</keyword>
<accession>A0A1H1DYR1</accession>
<evidence type="ECO:0000256" key="4">
    <source>
        <dbReference type="ARBA" id="ARBA00022692"/>
    </source>
</evidence>
<dbReference type="InterPro" id="IPR007341">
    <property type="entry name" value="Transgly_assoc"/>
</dbReference>
<comment type="subcellular location">
    <subcellularLocation>
        <location evidence="1">Cell membrane</location>
        <topology evidence="1">Multi-pass membrane protein</topology>
    </subcellularLocation>
</comment>
<feature type="transmembrane region" description="Helical" evidence="7">
    <location>
        <begin position="65"/>
        <end position="84"/>
    </location>
</feature>
<keyword evidence="9" id="KW-1185">Reference proteome</keyword>
<evidence type="ECO:0000313" key="9">
    <source>
        <dbReference type="Proteomes" id="UP000217103"/>
    </source>
</evidence>
<proteinExistence type="inferred from homology"/>
<keyword evidence="3" id="KW-1003">Cell membrane</keyword>
<dbReference type="OrthoDB" id="3483802at2"/>
<evidence type="ECO:0000256" key="2">
    <source>
        <dbReference type="ARBA" id="ARBA00011006"/>
    </source>
</evidence>
<evidence type="ECO:0000313" key="8">
    <source>
        <dbReference type="EMBL" id="SDQ81490.1"/>
    </source>
</evidence>
<dbReference type="STRING" id="35622.SAMN04489764_2227"/>
<feature type="transmembrane region" description="Helical" evidence="7">
    <location>
        <begin position="6"/>
        <end position="23"/>
    </location>
</feature>
<sequence length="89" mass="9180">MLGTIIWAIIIGAVIGVIARLIVPGRQAMSWWLTIIVGVVAALLGTLIAQAIGVATTPGVDWIELALQLLLAVIGVAIVARMTAGRGRA</sequence>
<dbReference type="PANTHER" id="PTHR33884:SF3">
    <property type="entry name" value="UPF0410 PROTEIN YMGE"/>
    <property type="match status" value="1"/>
</dbReference>
<keyword evidence="6 7" id="KW-0472">Membrane</keyword>